<dbReference type="InterPro" id="IPR028098">
    <property type="entry name" value="Glyco_trans_4-like_N"/>
</dbReference>
<evidence type="ECO:0000256" key="1">
    <source>
        <dbReference type="ARBA" id="ARBA00022679"/>
    </source>
</evidence>
<dbReference type="EMBL" id="VUNA01000005">
    <property type="protein sequence ID" value="MST70491.1"/>
    <property type="molecule type" value="Genomic_DNA"/>
</dbReference>
<dbReference type="PANTHER" id="PTHR46401">
    <property type="entry name" value="GLYCOSYLTRANSFERASE WBBK-RELATED"/>
    <property type="match status" value="1"/>
</dbReference>
<dbReference type="GO" id="GO:0009103">
    <property type="term" value="P:lipopolysaccharide biosynthetic process"/>
    <property type="evidence" value="ECO:0007669"/>
    <property type="project" value="TreeGrafter"/>
</dbReference>
<evidence type="ECO:0000313" key="4">
    <source>
        <dbReference type="EMBL" id="MST70491.1"/>
    </source>
</evidence>
<dbReference type="Pfam" id="PF00534">
    <property type="entry name" value="Glycos_transf_1"/>
    <property type="match status" value="1"/>
</dbReference>
<dbReference type="SUPFAM" id="SSF53756">
    <property type="entry name" value="UDP-Glycosyltransferase/glycogen phosphorylase"/>
    <property type="match status" value="1"/>
</dbReference>
<keyword evidence="5" id="KW-1185">Reference proteome</keyword>
<dbReference type="Pfam" id="PF13439">
    <property type="entry name" value="Glyco_transf_4"/>
    <property type="match status" value="1"/>
</dbReference>
<feature type="domain" description="Glycosyltransferase subfamily 4-like N-terminal" evidence="3">
    <location>
        <begin position="21"/>
        <end position="219"/>
    </location>
</feature>
<sequence length="434" mass="48213">MFGGLSMNILSVTTQKPHSTGSGTYLSEVVRALDRQGHRQAVVAGIYHSDIVSFPDGVTFHPVYYTAPGESPLPGDLDFPVLGMSDRMPYPSTRYSRLTAEQFEALEKAFISAVGEAIDRLRPDIILCHHLYLLTAILRKAFPEQRIYGICHGSDLRQMQNLCTGEAGYGREPFSVKDVLENVRGLNRIFALHQAQKKTIMDCFRLPAEQVSVIGTGYNDKIFFPGETNASAAAGPHRFIYAGKICREKGIPELLDALEQLREETDVPFELHLAGGCTDSGLWTRLNPGRNQPPKVGEITSHSFPIRYHGLLRQEVLANLYRDCHTFVLPSYFEGLPLVLIEAMACGLNTLCNDLPGVREWLRSEIPENTTCFIPMPPLIASDRPDPDALPQYVFTLKAALKEILEESHASGQTRRIPDTSGASWDAVAKRIVF</sequence>
<dbReference type="CDD" id="cd03801">
    <property type="entry name" value="GT4_PimA-like"/>
    <property type="match status" value="1"/>
</dbReference>
<accession>A0A6N7XLN1</accession>
<feature type="domain" description="Glycosyl transferase family 1" evidence="2">
    <location>
        <begin position="235"/>
        <end position="364"/>
    </location>
</feature>
<proteinExistence type="predicted"/>
<dbReference type="Gene3D" id="3.40.50.2000">
    <property type="entry name" value="Glycogen Phosphorylase B"/>
    <property type="match status" value="2"/>
</dbReference>
<evidence type="ECO:0000259" key="3">
    <source>
        <dbReference type="Pfam" id="PF13439"/>
    </source>
</evidence>
<protein>
    <submittedName>
        <fullName evidence="4">Glycosyltransferase family 4 protein</fullName>
    </submittedName>
</protein>
<gene>
    <name evidence="4" type="ORF">FYJ65_03910</name>
</gene>
<keyword evidence="1 4" id="KW-0808">Transferase</keyword>
<dbReference type="GO" id="GO:0016757">
    <property type="term" value="F:glycosyltransferase activity"/>
    <property type="evidence" value="ECO:0007669"/>
    <property type="project" value="InterPro"/>
</dbReference>
<dbReference type="InterPro" id="IPR001296">
    <property type="entry name" value="Glyco_trans_1"/>
</dbReference>
<comment type="caution">
    <text evidence="4">The sequence shown here is derived from an EMBL/GenBank/DDBJ whole genome shotgun (WGS) entry which is preliminary data.</text>
</comment>
<reference evidence="4 5" key="1">
    <citation type="submission" date="2019-08" db="EMBL/GenBank/DDBJ databases">
        <title>In-depth cultivation of the pig gut microbiome towards novel bacterial diversity and tailored functional studies.</title>
        <authorList>
            <person name="Wylensek D."/>
            <person name="Hitch T.C.A."/>
            <person name="Clavel T."/>
        </authorList>
    </citation>
    <scope>NUCLEOTIDE SEQUENCE [LARGE SCALE GENOMIC DNA]</scope>
    <source>
        <strain evidence="4 5">WCA-MUC-591-APC-4B</strain>
    </source>
</reference>
<name>A0A6N7XLN1_9FIRM</name>
<evidence type="ECO:0000259" key="2">
    <source>
        <dbReference type="Pfam" id="PF00534"/>
    </source>
</evidence>
<dbReference type="PANTHER" id="PTHR46401:SF2">
    <property type="entry name" value="GLYCOSYLTRANSFERASE WBBK-RELATED"/>
    <property type="match status" value="1"/>
</dbReference>
<dbReference type="AlphaFoldDB" id="A0A6N7XLN1"/>
<evidence type="ECO:0000313" key="5">
    <source>
        <dbReference type="Proteomes" id="UP000469424"/>
    </source>
</evidence>
<organism evidence="4 5">
    <name type="scientific">Mogibacterium kristiansenii</name>
    <dbReference type="NCBI Taxonomy" id="2606708"/>
    <lineage>
        <taxon>Bacteria</taxon>
        <taxon>Bacillati</taxon>
        <taxon>Bacillota</taxon>
        <taxon>Clostridia</taxon>
        <taxon>Peptostreptococcales</taxon>
        <taxon>Anaerovoracaceae</taxon>
        <taxon>Mogibacterium</taxon>
    </lineage>
</organism>
<dbReference type="Proteomes" id="UP000469424">
    <property type="component" value="Unassembled WGS sequence"/>
</dbReference>